<dbReference type="AlphaFoldDB" id="A0A4Q2EG44"/>
<dbReference type="EMBL" id="PPCV01000011">
    <property type="protein sequence ID" value="RXW31274.1"/>
    <property type="molecule type" value="Genomic_DNA"/>
</dbReference>
<dbReference type="GO" id="GO:0015628">
    <property type="term" value="P:protein secretion by the type II secretion system"/>
    <property type="evidence" value="ECO:0007669"/>
    <property type="project" value="TreeGrafter"/>
</dbReference>
<dbReference type="NCBIfam" id="TIGR00426">
    <property type="entry name" value="competence protein ComEA helix-hairpin-helix repeat region"/>
    <property type="match status" value="1"/>
</dbReference>
<organism evidence="2 3">
    <name type="scientific">Propioniciclava flava</name>
    <dbReference type="NCBI Taxonomy" id="2072026"/>
    <lineage>
        <taxon>Bacteria</taxon>
        <taxon>Bacillati</taxon>
        <taxon>Actinomycetota</taxon>
        <taxon>Actinomycetes</taxon>
        <taxon>Propionibacteriales</taxon>
        <taxon>Propionibacteriaceae</taxon>
        <taxon>Propioniciclava</taxon>
    </lineage>
</organism>
<dbReference type="SUPFAM" id="SSF47781">
    <property type="entry name" value="RuvA domain 2-like"/>
    <property type="match status" value="1"/>
</dbReference>
<dbReference type="Pfam" id="PF12836">
    <property type="entry name" value="HHH_3"/>
    <property type="match status" value="1"/>
</dbReference>
<evidence type="ECO:0000313" key="2">
    <source>
        <dbReference type="EMBL" id="RXW31274.1"/>
    </source>
</evidence>
<dbReference type="Proteomes" id="UP000290624">
    <property type="component" value="Unassembled WGS sequence"/>
</dbReference>
<dbReference type="InterPro" id="IPR010994">
    <property type="entry name" value="RuvA_2-like"/>
</dbReference>
<dbReference type="InterPro" id="IPR004509">
    <property type="entry name" value="Competence_ComEA_HhH"/>
</dbReference>
<accession>A0A4Q2EG44</accession>
<evidence type="ECO:0000313" key="3">
    <source>
        <dbReference type="Proteomes" id="UP000290624"/>
    </source>
</evidence>
<dbReference type="SMART" id="SM00278">
    <property type="entry name" value="HhH1"/>
    <property type="match status" value="2"/>
</dbReference>
<feature type="domain" description="Helix-hairpin-helix DNA-binding motif class 1" evidence="1">
    <location>
        <begin position="96"/>
        <end position="115"/>
    </location>
</feature>
<feature type="domain" description="Helix-hairpin-helix DNA-binding motif class 1" evidence="1">
    <location>
        <begin position="66"/>
        <end position="85"/>
    </location>
</feature>
<protein>
    <recommendedName>
        <fullName evidence="1">Helix-hairpin-helix DNA-binding motif class 1 domain-containing protein</fullName>
    </recommendedName>
</protein>
<gene>
    <name evidence="2" type="ORF">C1706_12960</name>
</gene>
<keyword evidence="3" id="KW-1185">Reference proteome</keyword>
<dbReference type="PANTHER" id="PTHR21180:SF32">
    <property type="entry name" value="ENDONUCLEASE_EXONUCLEASE_PHOSPHATASE FAMILY DOMAIN-CONTAINING PROTEIN 1"/>
    <property type="match status" value="1"/>
</dbReference>
<dbReference type="GO" id="GO:0003677">
    <property type="term" value="F:DNA binding"/>
    <property type="evidence" value="ECO:0007669"/>
    <property type="project" value="InterPro"/>
</dbReference>
<dbReference type="InterPro" id="IPR003583">
    <property type="entry name" value="Hlx-hairpin-Hlx_DNA-bd_motif"/>
</dbReference>
<reference evidence="2 3" key="1">
    <citation type="submission" date="2018-01" db="EMBL/GenBank/DDBJ databases">
        <title>Lactibacter flavus gen. nov., sp. nov., a novel bacterium of the family Propionibacteriaceae isolated from raw milk and dairy products.</title>
        <authorList>
            <person name="Wenning M."/>
            <person name="Breitenwieser F."/>
            <person name="Huptas C."/>
            <person name="von Neubeck M."/>
            <person name="Busse H.-J."/>
            <person name="Scherer S."/>
        </authorList>
    </citation>
    <scope>NUCLEOTIDE SEQUENCE [LARGE SCALE GENOMIC DNA]</scope>
    <source>
        <strain evidence="2 3">VG341</strain>
    </source>
</reference>
<dbReference type="InterPro" id="IPR051675">
    <property type="entry name" value="Endo/Exo/Phosphatase_dom_1"/>
</dbReference>
<comment type="caution">
    <text evidence="2">The sequence shown here is derived from an EMBL/GenBank/DDBJ whole genome shotgun (WGS) entry which is preliminary data.</text>
</comment>
<dbReference type="GO" id="GO:0006281">
    <property type="term" value="P:DNA repair"/>
    <property type="evidence" value="ECO:0007669"/>
    <property type="project" value="InterPro"/>
</dbReference>
<dbReference type="GO" id="GO:0015627">
    <property type="term" value="C:type II protein secretion system complex"/>
    <property type="evidence" value="ECO:0007669"/>
    <property type="project" value="TreeGrafter"/>
</dbReference>
<name>A0A4Q2EG44_9ACTN</name>
<proteinExistence type="predicted"/>
<dbReference type="Gene3D" id="1.10.150.280">
    <property type="entry name" value="AF1531-like domain"/>
    <property type="match status" value="1"/>
</dbReference>
<sequence length="118" mass="11946">MAAAGGLTPQARPGELNLAQVLTDGAQILIGTTAAVGGEVRGEAAPAAGGAARGNTVLDLNKATAEQLDGLPGVGPVTAQRILAWRDSHGTFSRVEELQEVEGIGAKTLERLAPLVRV</sequence>
<evidence type="ECO:0000259" key="1">
    <source>
        <dbReference type="SMART" id="SM00278"/>
    </source>
</evidence>
<dbReference type="PANTHER" id="PTHR21180">
    <property type="entry name" value="ENDONUCLEASE/EXONUCLEASE/PHOSPHATASE FAMILY DOMAIN-CONTAINING PROTEIN 1"/>
    <property type="match status" value="1"/>
</dbReference>